<dbReference type="InterPro" id="IPR052973">
    <property type="entry name" value="Fungal_sec-metab_reg_TF"/>
</dbReference>
<dbReference type="STRING" id="1745343.A0A2J6Q1A5"/>
<feature type="compositionally biased region" description="Polar residues" evidence="1">
    <location>
        <begin position="243"/>
        <end position="257"/>
    </location>
</feature>
<evidence type="ECO:0000313" key="2">
    <source>
        <dbReference type="EMBL" id="PMD20062.1"/>
    </source>
</evidence>
<feature type="region of interest" description="Disordered" evidence="1">
    <location>
        <begin position="229"/>
        <end position="257"/>
    </location>
</feature>
<sequence length="727" mass="81166">MGRKPNALILQHFTRGAKLNDSSNRYEHTCKSCGERFPKGRIDSLTTHLVKKCPAISTPDRRKALLELNNIPDHADPMRSRGGQIQLTGPGAMDWTRGEDANNTNSDFSGLHALVEATQFDILQKHDERGVNNKSAGHGSSASEPARLEILEMYTSDNPPVSYDQRGQRDRKGEFLPATFTFHGPGSRDTTPSLAFSASNMAAVATAAARYIPPMVDPQLFVNEAHVEPDDPKVEQEPAYPANPNSSPFQSSPDQQANWGIMDSIPVNHMYSPARDHSEHGYITPDMSSSPAHGPHPPLMQQPMNMIAEYGNGRKTSKPKVRSRFESDRRKQVQQVRKIGACLRCRMLKKPCGEGTPCETCKSVSSARVWSWPCTRVNISDLCEMFSAGLHVALSQEAVRQAKSKANFTDEPHLIDISHFPDTNKYITIGSVQGQEIPSAGNIDPGLNEGVTIKTRRLFQDDLQPKLDSYAGMMLITFISRETSQFMQVTLDTALQRSANNEALALALELWVTVHILVDTSTPWVMSVRSSELVAAGKGELIDKNSGDHSYEDLCAQLNAAAEKKAAQMLKDVLSDFEKRLLSRGKTPNFDIFLIAIIILNSVEKMQWLFLAWQQTKFDATYPLPKDQMEYIAQGDNLAETIYMLMDVRNVLPKTYVKGDGIVAIDGVLESDLPFVQWFNGVQLKYEDIVYMNNFFPDDWRCFELKLISKLFHPVPANEPQPRHNST</sequence>
<gene>
    <name evidence="2" type="ORF">NA56DRAFT_574395</name>
</gene>
<keyword evidence="3" id="KW-1185">Reference proteome</keyword>
<evidence type="ECO:0008006" key="4">
    <source>
        <dbReference type="Google" id="ProtNLM"/>
    </source>
</evidence>
<reference evidence="2 3" key="1">
    <citation type="submission" date="2016-05" db="EMBL/GenBank/DDBJ databases">
        <title>A degradative enzymes factory behind the ericoid mycorrhizal symbiosis.</title>
        <authorList>
            <consortium name="DOE Joint Genome Institute"/>
            <person name="Martino E."/>
            <person name="Morin E."/>
            <person name="Grelet G."/>
            <person name="Kuo A."/>
            <person name="Kohler A."/>
            <person name="Daghino S."/>
            <person name="Barry K."/>
            <person name="Choi C."/>
            <person name="Cichocki N."/>
            <person name="Clum A."/>
            <person name="Copeland A."/>
            <person name="Hainaut M."/>
            <person name="Haridas S."/>
            <person name="Labutti K."/>
            <person name="Lindquist E."/>
            <person name="Lipzen A."/>
            <person name="Khouja H.-R."/>
            <person name="Murat C."/>
            <person name="Ohm R."/>
            <person name="Olson A."/>
            <person name="Spatafora J."/>
            <person name="Veneault-Fourrey C."/>
            <person name="Henrissat B."/>
            <person name="Grigoriev I."/>
            <person name="Martin F."/>
            <person name="Perotto S."/>
        </authorList>
    </citation>
    <scope>NUCLEOTIDE SEQUENCE [LARGE SCALE GENOMIC DNA]</scope>
    <source>
        <strain evidence="2 3">UAMH 7357</strain>
    </source>
</reference>
<dbReference type="AlphaFoldDB" id="A0A2J6Q1A5"/>
<dbReference type="PANTHER" id="PTHR35392">
    <property type="entry name" value="ZN(II)2CYS6 TRANSCRIPTION FACTOR (EUROFUNG)-RELATED-RELATED"/>
    <property type="match status" value="1"/>
</dbReference>
<proteinExistence type="predicted"/>
<accession>A0A2J6Q1A5</accession>
<dbReference type="EMBL" id="KZ613486">
    <property type="protein sequence ID" value="PMD20062.1"/>
    <property type="molecule type" value="Genomic_DNA"/>
</dbReference>
<dbReference type="OrthoDB" id="5417895at2759"/>
<organism evidence="2 3">
    <name type="scientific">Hyaloscypha hepaticicola</name>
    <dbReference type="NCBI Taxonomy" id="2082293"/>
    <lineage>
        <taxon>Eukaryota</taxon>
        <taxon>Fungi</taxon>
        <taxon>Dikarya</taxon>
        <taxon>Ascomycota</taxon>
        <taxon>Pezizomycotina</taxon>
        <taxon>Leotiomycetes</taxon>
        <taxon>Helotiales</taxon>
        <taxon>Hyaloscyphaceae</taxon>
        <taxon>Hyaloscypha</taxon>
    </lineage>
</organism>
<evidence type="ECO:0000313" key="3">
    <source>
        <dbReference type="Proteomes" id="UP000235672"/>
    </source>
</evidence>
<protein>
    <recommendedName>
        <fullName evidence="4">Zn(2)-C6 fungal-type domain-containing protein</fullName>
    </recommendedName>
</protein>
<name>A0A2J6Q1A5_9HELO</name>
<dbReference type="Proteomes" id="UP000235672">
    <property type="component" value="Unassembled WGS sequence"/>
</dbReference>
<evidence type="ECO:0000256" key="1">
    <source>
        <dbReference type="SAM" id="MobiDB-lite"/>
    </source>
</evidence>
<dbReference type="PANTHER" id="PTHR35392:SF2">
    <property type="entry name" value="ZN(II)2CYS6 TRANSCRIPTION FACTOR (EUROFUNG)"/>
    <property type="match status" value="1"/>
</dbReference>